<evidence type="ECO:0000313" key="1">
    <source>
        <dbReference type="EMBL" id="SHN69758.1"/>
    </source>
</evidence>
<sequence length="307" mass="35455">MKLKLLDTKSWELVSGNSGNQHLVRINKAARSYKFFLLKNKRIDNVNFIGMVPIVSSEEEIFYKRRVIERSIRISNEVKMVELPEVIDCFDVLTSSGFKLPMVVTEYINGRSLIDCVETNGLNGYEGTNWKDYINLQRLSRILKKLVKIQEHFMEYNLAHIGFFPEHLILQVDDTVRITSFRSIVGTEGQYVTDKAILEVEKYGPLYREGISGSIIFNYQMNKNATINVTKLFARQIGELLFYVLTGLTTKDLEDAEDVKELLKKVDYSVPKQYVDIVRETIRLLLYPQLKTMSGITDKIIKIAPKH</sequence>
<accession>A0A1M7TGM0</accession>
<evidence type="ECO:0000313" key="2">
    <source>
        <dbReference type="Proteomes" id="UP000184207"/>
    </source>
</evidence>
<dbReference type="SUPFAM" id="SSF56112">
    <property type="entry name" value="Protein kinase-like (PK-like)"/>
    <property type="match status" value="1"/>
</dbReference>
<evidence type="ECO:0008006" key="3">
    <source>
        <dbReference type="Google" id="ProtNLM"/>
    </source>
</evidence>
<dbReference type="Proteomes" id="UP000184207">
    <property type="component" value="Unassembled WGS sequence"/>
</dbReference>
<name>A0A1M7TGM0_FERGO</name>
<gene>
    <name evidence="1" type="ORF">SAMN02745226_01966</name>
</gene>
<dbReference type="InterPro" id="IPR011009">
    <property type="entry name" value="Kinase-like_dom_sf"/>
</dbReference>
<dbReference type="OrthoDB" id="9852210at2"/>
<dbReference type="STRING" id="1121883.SAMN02745226_01966"/>
<keyword evidence="2" id="KW-1185">Reference proteome</keyword>
<organism evidence="1 2">
    <name type="scientific">Fervidobacterium gondwanense DSM 13020</name>
    <dbReference type="NCBI Taxonomy" id="1121883"/>
    <lineage>
        <taxon>Bacteria</taxon>
        <taxon>Thermotogati</taxon>
        <taxon>Thermotogota</taxon>
        <taxon>Thermotogae</taxon>
        <taxon>Thermotogales</taxon>
        <taxon>Fervidobacteriaceae</taxon>
        <taxon>Fervidobacterium</taxon>
    </lineage>
</organism>
<dbReference type="EMBL" id="FRDJ01000018">
    <property type="protein sequence ID" value="SHN69758.1"/>
    <property type="molecule type" value="Genomic_DNA"/>
</dbReference>
<proteinExistence type="predicted"/>
<protein>
    <recommendedName>
        <fullName evidence="3">Protein kinase domain-containing protein</fullName>
    </recommendedName>
</protein>
<reference evidence="2" key="1">
    <citation type="submission" date="2016-12" db="EMBL/GenBank/DDBJ databases">
        <authorList>
            <person name="Varghese N."/>
            <person name="Submissions S."/>
        </authorList>
    </citation>
    <scope>NUCLEOTIDE SEQUENCE [LARGE SCALE GENOMIC DNA]</scope>
    <source>
        <strain evidence="2">DSM 13020</strain>
    </source>
</reference>
<dbReference type="AlphaFoldDB" id="A0A1M7TGM0"/>
<dbReference type="RefSeq" id="WP_072761047.1">
    <property type="nucleotide sequence ID" value="NZ_FRDJ01000018.1"/>
</dbReference>